<comment type="caution">
    <text evidence="1">The sequence shown here is derived from an EMBL/GenBank/DDBJ whole genome shotgun (WGS) entry which is preliminary data.</text>
</comment>
<dbReference type="InterPro" id="IPR002347">
    <property type="entry name" value="SDR_fam"/>
</dbReference>
<dbReference type="NCBIfam" id="NF005403">
    <property type="entry name" value="PRK06953.1"/>
    <property type="match status" value="1"/>
</dbReference>
<dbReference type="Gene3D" id="3.40.50.720">
    <property type="entry name" value="NAD(P)-binding Rossmann-like Domain"/>
    <property type="match status" value="1"/>
</dbReference>
<dbReference type="CDD" id="cd05325">
    <property type="entry name" value="carb_red_sniffer_like_SDR_c"/>
    <property type="match status" value="1"/>
</dbReference>
<dbReference type="Pfam" id="PF00106">
    <property type="entry name" value="adh_short"/>
    <property type="match status" value="1"/>
</dbReference>
<gene>
    <name evidence="1" type="ORF">Q8A64_16315</name>
</gene>
<dbReference type="InterPro" id="IPR052184">
    <property type="entry name" value="SDR_enzymes"/>
</dbReference>
<accession>A0ABU1BSI6</accession>
<dbReference type="PANTHER" id="PTHR45458">
    <property type="entry name" value="SHORT-CHAIN DEHYDROGENASE/REDUCTASE SDR"/>
    <property type="match status" value="1"/>
</dbReference>
<sequence>MRTALIIGASRGIGHEFTRQLLGSGWKVYATARSESSMEELRTLGALPLKLDVASTESISGLAWQLDGQELDLAIYVAGIFGPHGHANHAPMTKDFDSTMHTNVLGAMQLIPTVAPMVEAARGKFIFISSGMASITDASNSGGWVYRVSKAALNMAIKTASLDYRDAALVAMCPGWVRTELGGPEATLTPEQSVADMLSVIESLTLQDSGSFRNHAGAHLPW</sequence>
<evidence type="ECO:0000313" key="1">
    <source>
        <dbReference type="EMBL" id="MDQ9171980.1"/>
    </source>
</evidence>
<dbReference type="Proteomes" id="UP001225596">
    <property type="component" value="Unassembled WGS sequence"/>
</dbReference>
<reference evidence="1 2" key="1">
    <citation type="submission" date="2023-08" db="EMBL/GenBank/DDBJ databases">
        <title>Oxalobacteraceae gen .nov., isolated from river sludge outside the plant.</title>
        <authorList>
            <person name="Zhao S.Y."/>
        </authorList>
    </citation>
    <scope>NUCLEOTIDE SEQUENCE [LARGE SCALE GENOMIC DNA]</scope>
    <source>
        <strain evidence="1 2">R-40</strain>
    </source>
</reference>
<keyword evidence="2" id="KW-1185">Reference proteome</keyword>
<organism evidence="1 2">
    <name type="scientific">Keguizhuia sedimenti</name>
    <dbReference type="NCBI Taxonomy" id="3064264"/>
    <lineage>
        <taxon>Bacteria</taxon>
        <taxon>Pseudomonadati</taxon>
        <taxon>Pseudomonadota</taxon>
        <taxon>Betaproteobacteria</taxon>
        <taxon>Burkholderiales</taxon>
        <taxon>Oxalobacteraceae</taxon>
        <taxon>Keguizhuia</taxon>
    </lineage>
</organism>
<dbReference type="InterPro" id="IPR036291">
    <property type="entry name" value="NAD(P)-bd_dom_sf"/>
</dbReference>
<dbReference type="PANTHER" id="PTHR45458:SF1">
    <property type="entry name" value="SHORT CHAIN DEHYDROGENASE"/>
    <property type="match status" value="1"/>
</dbReference>
<dbReference type="SUPFAM" id="SSF51735">
    <property type="entry name" value="NAD(P)-binding Rossmann-fold domains"/>
    <property type="match status" value="1"/>
</dbReference>
<dbReference type="RefSeq" id="WP_338437959.1">
    <property type="nucleotide sequence ID" value="NZ_JAUYVH010000014.1"/>
</dbReference>
<dbReference type="EMBL" id="JAUYVH010000014">
    <property type="protein sequence ID" value="MDQ9171980.1"/>
    <property type="molecule type" value="Genomic_DNA"/>
</dbReference>
<dbReference type="PRINTS" id="PR00081">
    <property type="entry name" value="GDHRDH"/>
</dbReference>
<protein>
    <submittedName>
        <fullName evidence="1">SDR family oxidoreductase</fullName>
    </submittedName>
</protein>
<evidence type="ECO:0000313" key="2">
    <source>
        <dbReference type="Proteomes" id="UP001225596"/>
    </source>
</evidence>
<name>A0ABU1BSI6_9BURK</name>
<proteinExistence type="predicted"/>